<comment type="caution">
    <text evidence="2">The sequence shown here is derived from an EMBL/GenBank/DDBJ whole genome shotgun (WGS) entry which is preliminary data.</text>
</comment>
<keyword evidence="3" id="KW-1185">Reference proteome</keyword>
<evidence type="ECO:0000313" key="2">
    <source>
        <dbReference type="EMBL" id="MFC4611233.1"/>
    </source>
</evidence>
<dbReference type="Pfam" id="PF12770">
    <property type="entry name" value="CHAT"/>
    <property type="match status" value="1"/>
</dbReference>
<feature type="domain" description="CHAT" evidence="1">
    <location>
        <begin position="26"/>
        <end position="113"/>
    </location>
</feature>
<evidence type="ECO:0000313" key="3">
    <source>
        <dbReference type="Proteomes" id="UP001595993"/>
    </source>
</evidence>
<sequence>MTVWCARSPSTRLCRAPLQTGARRLLLLHDHEDDPLTVANLAEMRLSSAQLAYLSACRTAFMESLELIDEAIYLTSAFQLAGFHHVIGTLWEINDEIASRMAADFYAELGRATSRHGGSTPMRQPVLCITPYARSVTDSQWPLASGLPMCTPGSEKSPDHPGQLVYWVVRLPVAEVSRWTAPDAASRPTNHHGEKEVILDCLEITIMPEHPALHSSRGRLRRQAMSPRCAAHWGCQLRPRPPMRLNPASARLTFGF</sequence>
<dbReference type="InterPro" id="IPR024983">
    <property type="entry name" value="CHAT_dom"/>
</dbReference>
<proteinExistence type="predicted"/>
<dbReference type="RefSeq" id="WP_381200073.1">
    <property type="nucleotide sequence ID" value="NZ_JBHSFE010000021.1"/>
</dbReference>
<name>A0ABV9GCH7_9ACTN</name>
<dbReference type="EMBL" id="JBHSFE010000021">
    <property type="protein sequence ID" value="MFC4611233.1"/>
    <property type="molecule type" value="Genomic_DNA"/>
</dbReference>
<protein>
    <submittedName>
        <fullName evidence="2">CHAT domain-containing protein</fullName>
    </submittedName>
</protein>
<dbReference type="Proteomes" id="UP001595993">
    <property type="component" value="Unassembled WGS sequence"/>
</dbReference>
<gene>
    <name evidence="2" type="ORF">ACFO9E_26065</name>
</gene>
<evidence type="ECO:0000259" key="1">
    <source>
        <dbReference type="Pfam" id="PF12770"/>
    </source>
</evidence>
<reference evidence="3" key="1">
    <citation type="journal article" date="2019" name="Int. J. Syst. Evol. Microbiol.">
        <title>The Global Catalogue of Microorganisms (GCM) 10K type strain sequencing project: providing services to taxonomists for standard genome sequencing and annotation.</title>
        <authorList>
            <consortium name="The Broad Institute Genomics Platform"/>
            <consortium name="The Broad Institute Genome Sequencing Center for Infectious Disease"/>
            <person name="Wu L."/>
            <person name="Ma J."/>
        </authorList>
    </citation>
    <scope>NUCLEOTIDE SEQUENCE [LARGE SCALE GENOMIC DNA]</scope>
    <source>
        <strain evidence="3">CGMCC 4.7139</strain>
    </source>
</reference>
<accession>A0ABV9GCH7</accession>
<organism evidence="2 3">
    <name type="scientific">Streptomyces maoxianensis</name>
    <dbReference type="NCBI Taxonomy" id="1459942"/>
    <lineage>
        <taxon>Bacteria</taxon>
        <taxon>Bacillati</taxon>
        <taxon>Actinomycetota</taxon>
        <taxon>Actinomycetes</taxon>
        <taxon>Kitasatosporales</taxon>
        <taxon>Streptomycetaceae</taxon>
        <taxon>Streptomyces</taxon>
    </lineage>
</organism>